<accession>A0A0P9H8S3</accession>
<dbReference type="Proteomes" id="UP000050509">
    <property type="component" value="Unassembled WGS sequence"/>
</dbReference>
<organism evidence="1 2">
    <name type="scientific">Kouleothrix aurantiaca</name>
    <dbReference type="NCBI Taxonomy" id="186479"/>
    <lineage>
        <taxon>Bacteria</taxon>
        <taxon>Bacillati</taxon>
        <taxon>Chloroflexota</taxon>
        <taxon>Chloroflexia</taxon>
        <taxon>Chloroflexales</taxon>
        <taxon>Roseiflexineae</taxon>
        <taxon>Roseiflexaceae</taxon>
        <taxon>Kouleothrix</taxon>
    </lineage>
</organism>
<sequence>MAQELARLAQEVTDLRAERARWQIGWPPGHFYSPIPDREAIRAQEERIFTWPDTLQGIELNAAGQSELLARLQPYYAQLPFTDGKQANLRFSYDNPNYSYGDAIFLFCMLCHLRPQRIIEIGSGYSSCVTLDTNERMLNNELRCTFIEPYPALLHSLLRPGDRERITIINSGIQDVDLEVFAQLEAGDILFVDSTHVSKVASDVNSIFFEILPVLQKGVYVHIHDIYFPFEYPKSWIYEGRAWNEAYLLRAFLQYNDVFSIELFNHWAQGMYRDYLAEYMPNVLQGDGSGIWLKKQFAN</sequence>
<gene>
    <name evidence="1" type="ORF">SE17_27700</name>
</gene>
<dbReference type="SUPFAM" id="SSF53335">
    <property type="entry name" value="S-adenosyl-L-methionine-dependent methyltransferases"/>
    <property type="match status" value="1"/>
</dbReference>
<evidence type="ECO:0008006" key="3">
    <source>
        <dbReference type="Google" id="ProtNLM"/>
    </source>
</evidence>
<proteinExistence type="predicted"/>
<dbReference type="InterPro" id="IPR029063">
    <property type="entry name" value="SAM-dependent_MTases_sf"/>
</dbReference>
<name>A0A0P9H8S3_9CHLR</name>
<evidence type="ECO:0000313" key="2">
    <source>
        <dbReference type="Proteomes" id="UP000050509"/>
    </source>
</evidence>
<dbReference type="Pfam" id="PF13578">
    <property type="entry name" value="Methyltransf_24"/>
    <property type="match status" value="1"/>
</dbReference>
<dbReference type="EMBL" id="LJCR01001466">
    <property type="protein sequence ID" value="KPV50307.1"/>
    <property type="molecule type" value="Genomic_DNA"/>
</dbReference>
<evidence type="ECO:0000313" key="1">
    <source>
        <dbReference type="EMBL" id="KPV50307.1"/>
    </source>
</evidence>
<comment type="caution">
    <text evidence="1">The sequence shown here is derived from an EMBL/GenBank/DDBJ whole genome shotgun (WGS) entry which is preliminary data.</text>
</comment>
<reference evidence="1 2" key="1">
    <citation type="submission" date="2015-09" db="EMBL/GenBank/DDBJ databases">
        <title>Draft genome sequence of Kouleothrix aurantiaca JCM 19913.</title>
        <authorList>
            <person name="Hemp J."/>
        </authorList>
    </citation>
    <scope>NUCLEOTIDE SEQUENCE [LARGE SCALE GENOMIC DNA]</scope>
    <source>
        <strain evidence="1 2">COM-B</strain>
    </source>
</reference>
<keyword evidence="2" id="KW-1185">Reference proteome</keyword>
<dbReference type="AlphaFoldDB" id="A0A0P9H8S3"/>
<dbReference type="Gene3D" id="3.40.50.150">
    <property type="entry name" value="Vaccinia Virus protein VP39"/>
    <property type="match status" value="1"/>
</dbReference>
<protein>
    <recommendedName>
        <fullName evidence="3">Class I SAM-dependent methyltransferase</fullName>
    </recommendedName>
</protein>
<dbReference type="PATRIC" id="fig|186479.3.peg.1887"/>